<proteinExistence type="predicted"/>
<dbReference type="RefSeq" id="WP_275575398.1">
    <property type="nucleotide sequence ID" value="NZ_LGUC01000001.1"/>
</dbReference>
<feature type="transmembrane region" description="Helical" evidence="1">
    <location>
        <begin position="15"/>
        <end position="39"/>
    </location>
</feature>
<keyword evidence="3" id="KW-1185">Reference proteome</keyword>
<keyword evidence="1" id="KW-0472">Membrane</keyword>
<dbReference type="STRING" id="699431.SY89_01499"/>
<comment type="caution">
    <text evidence="2">The sequence shown here is derived from an EMBL/GenBank/DDBJ whole genome shotgun (WGS) entry which is preliminary data.</text>
</comment>
<name>A0A0P7HVB2_9EURY</name>
<keyword evidence="1" id="KW-0812">Transmembrane</keyword>
<evidence type="ECO:0000313" key="3">
    <source>
        <dbReference type="Proteomes" id="UP000050535"/>
    </source>
</evidence>
<dbReference type="AlphaFoldDB" id="A0A0P7HVB2"/>
<dbReference type="EMBL" id="LGUC01000001">
    <property type="protein sequence ID" value="KPN30760.1"/>
    <property type="molecule type" value="Genomic_DNA"/>
</dbReference>
<sequence>MDTDHPSWRALAGTLGGYGLILVAMTVLLFAIPTAIFVLL</sequence>
<organism evidence="2 3">
    <name type="scientific">Halolamina pelagica</name>
    <dbReference type="NCBI Taxonomy" id="699431"/>
    <lineage>
        <taxon>Archaea</taxon>
        <taxon>Methanobacteriati</taxon>
        <taxon>Methanobacteriota</taxon>
        <taxon>Stenosarchaea group</taxon>
        <taxon>Halobacteria</taxon>
        <taxon>Halobacteriales</taxon>
        <taxon>Haloferacaceae</taxon>
    </lineage>
</organism>
<accession>A0A0P7HVB2</accession>
<gene>
    <name evidence="2" type="ORF">SY89_01499</name>
</gene>
<dbReference type="Proteomes" id="UP000050535">
    <property type="component" value="Unassembled WGS sequence"/>
</dbReference>
<keyword evidence="1" id="KW-1133">Transmembrane helix</keyword>
<evidence type="ECO:0000256" key="1">
    <source>
        <dbReference type="SAM" id="Phobius"/>
    </source>
</evidence>
<reference evidence="3" key="1">
    <citation type="submission" date="2013-11" db="EMBL/GenBank/DDBJ databases">
        <authorList>
            <person name="Hoang H.T."/>
            <person name="Killian M.L."/>
            <person name="Madson D.M."/>
            <person name="Arruda P.H.E."/>
            <person name="Sun D."/>
            <person name="Schwartz K.J."/>
            <person name="Yoon K."/>
        </authorList>
    </citation>
    <scope>NUCLEOTIDE SEQUENCE [LARGE SCALE GENOMIC DNA]</scope>
    <source>
        <strain evidence="3">CDK2</strain>
    </source>
</reference>
<evidence type="ECO:0000313" key="2">
    <source>
        <dbReference type="EMBL" id="KPN30760.1"/>
    </source>
</evidence>
<protein>
    <submittedName>
        <fullName evidence="2">Uncharacterized protein</fullName>
    </submittedName>
</protein>